<proteinExistence type="predicted"/>
<organism evidence="2 3">
    <name type="scientific">Candidatus Roizmanbacteria bacterium RIFCSPHIGHO2_12_FULL_41_11</name>
    <dbReference type="NCBI Taxonomy" id="1802052"/>
    <lineage>
        <taxon>Bacteria</taxon>
        <taxon>Candidatus Roizmaniibacteriota</taxon>
    </lineage>
</organism>
<feature type="transmembrane region" description="Helical" evidence="1">
    <location>
        <begin position="400"/>
        <end position="419"/>
    </location>
</feature>
<dbReference type="EMBL" id="MGAC01000010">
    <property type="protein sequence ID" value="OGK38509.1"/>
    <property type="molecule type" value="Genomic_DNA"/>
</dbReference>
<feature type="transmembrane region" description="Helical" evidence="1">
    <location>
        <begin position="20"/>
        <end position="42"/>
    </location>
</feature>
<dbReference type="Proteomes" id="UP000176803">
    <property type="component" value="Unassembled WGS sequence"/>
</dbReference>
<feature type="transmembrane region" description="Helical" evidence="1">
    <location>
        <begin position="338"/>
        <end position="359"/>
    </location>
</feature>
<evidence type="ECO:0000256" key="1">
    <source>
        <dbReference type="SAM" id="Phobius"/>
    </source>
</evidence>
<evidence type="ECO:0008006" key="4">
    <source>
        <dbReference type="Google" id="ProtNLM"/>
    </source>
</evidence>
<evidence type="ECO:0000313" key="3">
    <source>
        <dbReference type="Proteomes" id="UP000176803"/>
    </source>
</evidence>
<keyword evidence="1" id="KW-0472">Membrane</keyword>
<feature type="transmembrane region" description="Helical" evidence="1">
    <location>
        <begin position="371"/>
        <end position="393"/>
    </location>
</feature>
<sequence>MINRHRVSTFVKKNLPLFEILLVVIISIPAFISLLRTGYFTMHDDQQIARLFLLDQGIRQGAVYPRWVGFLGFGYGYPLFNFYPPLIYYLAEGFHLLGFSLIWSVKALIITGYLLAAIGIYVLGKGLYNRKAGFLGSAIYTYFFYHTVNVYVRGALAEFFAMTVLPYVFLSLFRLFKKPSLANSLIWAFMLALLILTHPLIAFPAIIYFGVTIIYHLWQTQGTKQKIIFFSRTVVGGLTGLALAAFFWVPSILEKKYTLIDAILTKELAYYQLHFVYPSQFWYSLWGYGGSTAGMQDGMTFQLGKGPILLAVVSLVLSLFIILFKIKKAATEKAVNTLFFVLLLVFSLFMCLPYSSIVWDKIQYLWYLQFPWRFLTFVALFIALVGSSSIYYLELLFPNKAITTGLTIVLVFSMILVYSKYCVPQKYLLVSDQSRTTFPEIAWSISKTSFEFVPKRVKTTKTALGTTTVAINQNQLPKIPYTLLDGDARVQIVKNHFQEKQFIVEAATPVIFRLNTYDFPGWKTDIDPPVVNFNYAAYLDNPYKLITVSLPAGTYTLTFRFEDTLVRLLANYLSLISFLIIMFIILKQTIALSRNL</sequence>
<comment type="caution">
    <text evidence="2">The sequence shown here is derived from an EMBL/GenBank/DDBJ whole genome shotgun (WGS) entry which is preliminary data.</text>
</comment>
<feature type="transmembrane region" description="Helical" evidence="1">
    <location>
        <begin position="63"/>
        <end position="80"/>
    </location>
</feature>
<gene>
    <name evidence="2" type="ORF">A3F03_00595</name>
</gene>
<feature type="transmembrane region" description="Helical" evidence="1">
    <location>
        <begin position="100"/>
        <end position="123"/>
    </location>
</feature>
<protein>
    <recommendedName>
        <fullName evidence="4">Membrane protein 6-pyruvoyl-tetrahydropterin synthase-related domain-containing protein</fullName>
    </recommendedName>
</protein>
<feature type="transmembrane region" description="Helical" evidence="1">
    <location>
        <begin position="154"/>
        <end position="173"/>
    </location>
</feature>
<feature type="transmembrane region" description="Helical" evidence="1">
    <location>
        <begin position="227"/>
        <end position="249"/>
    </location>
</feature>
<evidence type="ECO:0000313" key="2">
    <source>
        <dbReference type="EMBL" id="OGK38509.1"/>
    </source>
</evidence>
<feature type="transmembrane region" description="Helical" evidence="1">
    <location>
        <begin position="565"/>
        <end position="586"/>
    </location>
</feature>
<feature type="transmembrane region" description="Helical" evidence="1">
    <location>
        <begin position="308"/>
        <end position="326"/>
    </location>
</feature>
<reference evidence="2 3" key="1">
    <citation type="journal article" date="2016" name="Nat. Commun.">
        <title>Thousands of microbial genomes shed light on interconnected biogeochemical processes in an aquifer system.</title>
        <authorList>
            <person name="Anantharaman K."/>
            <person name="Brown C.T."/>
            <person name="Hug L.A."/>
            <person name="Sharon I."/>
            <person name="Castelle C.J."/>
            <person name="Probst A.J."/>
            <person name="Thomas B.C."/>
            <person name="Singh A."/>
            <person name="Wilkins M.J."/>
            <person name="Karaoz U."/>
            <person name="Brodie E.L."/>
            <person name="Williams K.H."/>
            <person name="Hubbard S.S."/>
            <person name="Banfield J.F."/>
        </authorList>
    </citation>
    <scope>NUCLEOTIDE SEQUENCE [LARGE SCALE GENOMIC DNA]</scope>
</reference>
<keyword evidence="1" id="KW-1133">Transmembrane helix</keyword>
<keyword evidence="1" id="KW-0812">Transmembrane</keyword>
<feature type="transmembrane region" description="Helical" evidence="1">
    <location>
        <begin position="185"/>
        <end position="215"/>
    </location>
</feature>
<dbReference type="AlphaFoldDB" id="A0A1F7I573"/>
<name>A0A1F7I573_9BACT</name>
<accession>A0A1F7I573</accession>